<keyword evidence="3" id="KW-0238">DNA-binding</keyword>
<dbReference type="AlphaFoldDB" id="A0A927FYG9"/>
<dbReference type="InterPro" id="IPR000847">
    <property type="entry name" value="LysR_HTH_N"/>
</dbReference>
<dbReference type="Pfam" id="PF00126">
    <property type="entry name" value="HTH_1"/>
    <property type="match status" value="1"/>
</dbReference>
<proteinExistence type="inferred from homology"/>
<accession>A0A927FYG9</accession>
<dbReference type="PANTHER" id="PTHR30346:SF9">
    <property type="entry name" value="LYSR FAMILY TRANSCRIPTIONAL REGULATOR"/>
    <property type="match status" value="1"/>
</dbReference>
<dbReference type="Gene3D" id="3.40.190.10">
    <property type="entry name" value="Periplasmic binding protein-like II"/>
    <property type="match status" value="2"/>
</dbReference>
<dbReference type="GO" id="GO:0003700">
    <property type="term" value="F:DNA-binding transcription factor activity"/>
    <property type="evidence" value="ECO:0007669"/>
    <property type="project" value="InterPro"/>
</dbReference>
<evidence type="ECO:0000256" key="3">
    <source>
        <dbReference type="ARBA" id="ARBA00023125"/>
    </source>
</evidence>
<keyword evidence="2" id="KW-0805">Transcription regulation</keyword>
<comment type="caution">
    <text evidence="6">The sequence shown here is derived from an EMBL/GenBank/DDBJ whole genome shotgun (WGS) entry which is preliminary data.</text>
</comment>
<dbReference type="EMBL" id="JACYFU010000003">
    <property type="protein sequence ID" value="MBD8066336.1"/>
    <property type="molecule type" value="Genomic_DNA"/>
</dbReference>
<dbReference type="Proteomes" id="UP000654108">
    <property type="component" value="Unassembled WGS sequence"/>
</dbReference>
<dbReference type="Gene3D" id="1.10.10.10">
    <property type="entry name" value="Winged helix-like DNA-binding domain superfamily/Winged helix DNA-binding domain"/>
    <property type="match status" value="1"/>
</dbReference>
<dbReference type="PROSITE" id="PS50931">
    <property type="entry name" value="HTH_LYSR"/>
    <property type="match status" value="1"/>
</dbReference>
<evidence type="ECO:0000256" key="4">
    <source>
        <dbReference type="ARBA" id="ARBA00023163"/>
    </source>
</evidence>
<feature type="domain" description="HTH lysR-type" evidence="5">
    <location>
        <begin position="1"/>
        <end position="57"/>
    </location>
</feature>
<dbReference type="InterPro" id="IPR036388">
    <property type="entry name" value="WH-like_DNA-bd_sf"/>
</dbReference>
<dbReference type="PRINTS" id="PR00039">
    <property type="entry name" value="HTHLYSR"/>
</dbReference>
<evidence type="ECO:0000313" key="7">
    <source>
        <dbReference type="Proteomes" id="UP000654108"/>
    </source>
</evidence>
<evidence type="ECO:0000259" key="5">
    <source>
        <dbReference type="PROSITE" id="PS50931"/>
    </source>
</evidence>
<dbReference type="GO" id="GO:0003677">
    <property type="term" value="F:DNA binding"/>
    <property type="evidence" value="ECO:0007669"/>
    <property type="project" value="UniProtKB-KW"/>
</dbReference>
<gene>
    <name evidence="6" type="ORF">IC608_12735</name>
</gene>
<dbReference type="SUPFAM" id="SSF46785">
    <property type="entry name" value="Winged helix' DNA-binding domain"/>
    <property type="match status" value="1"/>
</dbReference>
<evidence type="ECO:0000256" key="1">
    <source>
        <dbReference type="ARBA" id="ARBA00009437"/>
    </source>
</evidence>
<keyword evidence="4" id="KW-0804">Transcription</keyword>
<sequence>MDKLLTQFLAVADAGTLSGAATALFITQPTLTFNMRKLEQTIGAPLFERSSRGVRLTRYGETLYENARLMQRLYDNTLTAIGDQQRGIDKGLSIGTGYSWWTMFLKDMVIAYQAEFPRAPVQVSLGNQLRLMDQLLSGDISMFLAHQIDALSSAIGVDFVPLTRVYNAFFVREGHPISGEPRHQSEVEAFPIVISSLAESRHERFFDPSRRRARVETVFDRATYLFRSNSLAACIDYTLATDAVLVHTHVMRNEFERRGLVEIEQLDDPRRAVTGIYVLQERRGEPRVEELIERIAAAAHAVLPPL</sequence>
<reference evidence="6" key="1">
    <citation type="submission" date="2020-09" db="EMBL/GenBank/DDBJ databases">
        <title>Genome seq and assembly of Devosia sp.</title>
        <authorList>
            <person name="Chhetri G."/>
        </authorList>
    </citation>
    <scope>NUCLEOTIDE SEQUENCE</scope>
    <source>
        <strain evidence="6">PTR5</strain>
    </source>
</reference>
<comment type="similarity">
    <text evidence="1">Belongs to the LysR transcriptional regulatory family.</text>
</comment>
<dbReference type="GO" id="GO:0032993">
    <property type="term" value="C:protein-DNA complex"/>
    <property type="evidence" value="ECO:0007669"/>
    <property type="project" value="TreeGrafter"/>
</dbReference>
<dbReference type="InterPro" id="IPR005119">
    <property type="entry name" value="LysR_subst-bd"/>
</dbReference>
<dbReference type="InterPro" id="IPR036390">
    <property type="entry name" value="WH_DNA-bd_sf"/>
</dbReference>
<dbReference type="Pfam" id="PF03466">
    <property type="entry name" value="LysR_substrate"/>
    <property type="match status" value="1"/>
</dbReference>
<organism evidence="6 7">
    <name type="scientific">Devosia oryzisoli</name>
    <dbReference type="NCBI Taxonomy" id="2774138"/>
    <lineage>
        <taxon>Bacteria</taxon>
        <taxon>Pseudomonadati</taxon>
        <taxon>Pseudomonadota</taxon>
        <taxon>Alphaproteobacteria</taxon>
        <taxon>Hyphomicrobiales</taxon>
        <taxon>Devosiaceae</taxon>
        <taxon>Devosia</taxon>
    </lineage>
</organism>
<evidence type="ECO:0000256" key="2">
    <source>
        <dbReference type="ARBA" id="ARBA00023015"/>
    </source>
</evidence>
<name>A0A927FYG9_9HYPH</name>
<dbReference type="RefSeq" id="WP_191775985.1">
    <property type="nucleotide sequence ID" value="NZ_JACYFU010000003.1"/>
</dbReference>
<protein>
    <submittedName>
        <fullName evidence="6">LysR family transcriptional regulator</fullName>
    </submittedName>
</protein>
<evidence type="ECO:0000313" key="6">
    <source>
        <dbReference type="EMBL" id="MBD8066336.1"/>
    </source>
</evidence>
<dbReference type="PANTHER" id="PTHR30346">
    <property type="entry name" value="TRANSCRIPTIONAL DUAL REGULATOR HCAR-RELATED"/>
    <property type="match status" value="1"/>
</dbReference>
<keyword evidence="7" id="KW-1185">Reference proteome</keyword>
<dbReference type="SUPFAM" id="SSF53850">
    <property type="entry name" value="Periplasmic binding protein-like II"/>
    <property type="match status" value="1"/>
</dbReference>